<dbReference type="GO" id="GO:0008237">
    <property type="term" value="F:metallopeptidase activity"/>
    <property type="evidence" value="ECO:0007669"/>
    <property type="project" value="UniProtKB-KW"/>
</dbReference>
<evidence type="ECO:0000313" key="3">
    <source>
        <dbReference type="EMBL" id="CAI3974214.1"/>
    </source>
</evidence>
<organism evidence="3">
    <name type="scientific">Cladocopium goreaui</name>
    <dbReference type="NCBI Taxonomy" id="2562237"/>
    <lineage>
        <taxon>Eukaryota</taxon>
        <taxon>Sar</taxon>
        <taxon>Alveolata</taxon>
        <taxon>Dinophyceae</taxon>
        <taxon>Suessiales</taxon>
        <taxon>Symbiodiniaceae</taxon>
        <taxon>Cladocopium</taxon>
    </lineage>
</organism>
<dbReference type="OrthoDB" id="407940at2759"/>
<dbReference type="EMBL" id="CAMXCT020000122">
    <property type="protein sequence ID" value="CAL1127589.1"/>
    <property type="molecule type" value="Genomic_DNA"/>
</dbReference>
<feature type="transmembrane region" description="Helical" evidence="2">
    <location>
        <begin position="280"/>
        <end position="300"/>
    </location>
</feature>
<sequence length="739" mass="82824">MPMPAMDGDDDNNMMNMANLANPDVPTDLDVAAKVESQARQLAEQERRLQDLERRLSGMAMGGGAKEAQIVAVEDVSPTDGNNTNRASMGRTPVDTATYEFEHSMWDAALLVFVSRSNFADMVILLTGCTLNFGLQIALLLTIFMDMIENKYEGAKVKEMLQYRVEIGHASANFDTGKGQSLLQKLCGLDLWSFEQEEYQLMYDYLYKPVPGFVLSTLAIIIWVLTIMREYRRCIEQAMAVIHLPIVRNGPEIEEDGEESMVIVGIHPVKKVMMLICLSLFRLGVMFFLGVIGCQYLAWTDGLGDIVLNAVALAFVLDVDELVAEVLLTERLRSTLSKLEPLSCGKIMKKDVRCIPMKDVIRYIITVGLIVFSVIYFLMPFYTSINAASLALCGGYQDFSYTGGTSDSAKTIIFQPSSWLGDPYLTGCDDTSYDAYLRKYYNATLGTVATNRTLIDYNQLRQKEVLNFAFGNTSNQEKKCPEGQFLSIAGEGSERQCISVPSVLRQNMGKEIEPGKDPNMPNCSRFTSKMDCTVAGTMLQDIPTSGQHCLWTWFAQTCDGSPTDTHVYDQSCNPNQNDALDATCNMWEDVFKLTNPLFNCDSRVYCSNDPIYDCLAMKLFIEVELNQTSYWDPNYDDSITDVQGRFLDGVTTAFVNMASAKLKKNSVTRDVVLDSSQVDLCHRCQELAICHQAQGDLVFSGLSDVFDSGSYQIEPARPHEREQRHRWWTHFQHHAGAPK</sequence>
<feature type="coiled-coil region" evidence="1">
    <location>
        <begin position="32"/>
        <end position="62"/>
    </location>
</feature>
<proteinExistence type="predicted"/>
<evidence type="ECO:0000256" key="1">
    <source>
        <dbReference type="SAM" id="Coils"/>
    </source>
</evidence>
<name>A0A9P1BIU1_9DINO</name>
<feature type="transmembrane region" description="Helical" evidence="2">
    <location>
        <begin position="360"/>
        <end position="379"/>
    </location>
</feature>
<feature type="transmembrane region" description="Helical" evidence="2">
    <location>
        <begin position="123"/>
        <end position="145"/>
    </location>
</feature>
<keyword evidence="4" id="KW-0645">Protease</keyword>
<evidence type="ECO:0000256" key="2">
    <source>
        <dbReference type="SAM" id="Phobius"/>
    </source>
</evidence>
<comment type="caution">
    <text evidence="3">The sequence shown here is derived from an EMBL/GenBank/DDBJ whole genome shotgun (WGS) entry which is preliminary data.</text>
</comment>
<evidence type="ECO:0000313" key="5">
    <source>
        <dbReference type="Proteomes" id="UP001152797"/>
    </source>
</evidence>
<keyword evidence="5" id="KW-1185">Reference proteome</keyword>
<dbReference type="EMBL" id="CAMXCT010000122">
    <property type="protein sequence ID" value="CAI3974214.1"/>
    <property type="molecule type" value="Genomic_DNA"/>
</dbReference>
<protein>
    <submittedName>
        <fullName evidence="4">ATP-dependent zinc metalloprotease FtsH</fullName>
    </submittedName>
</protein>
<reference evidence="4 5" key="2">
    <citation type="submission" date="2024-05" db="EMBL/GenBank/DDBJ databases">
        <authorList>
            <person name="Chen Y."/>
            <person name="Shah S."/>
            <person name="Dougan E. K."/>
            <person name="Thang M."/>
            <person name="Chan C."/>
        </authorList>
    </citation>
    <scope>NUCLEOTIDE SEQUENCE [LARGE SCALE GENOMIC DNA]</scope>
</reference>
<keyword evidence="2" id="KW-0472">Membrane</keyword>
<dbReference type="Proteomes" id="UP001152797">
    <property type="component" value="Unassembled WGS sequence"/>
</dbReference>
<dbReference type="EMBL" id="CAMXCT030000122">
    <property type="protein sequence ID" value="CAL4761526.1"/>
    <property type="molecule type" value="Genomic_DNA"/>
</dbReference>
<reference evidence="3" key="1">
    <citation type="submission" date="2022-10" db="EMBL/GenBank/DDBJ databases">
        <authorList>
            <person name="Chen Y."/>
            <person name="Dougan E. K."/>
            <person name="Chan C."/>
            <person name="Rhodes N."/>
            <person name="Thang M."/>
        </authorList>
    </citation>
    <scope>NUCLEOTIDE SEQUENCE</scope>
</reference>
<keyword evidence="2" id="KW-1133">Transmembrane helix</keyword>
<feature type="transmembrane region" description="Helical" evidence="2">
    <location>
        <begin position="306"/>
        <end position="328"/>
    </location>
</feature>
<gene>
    <name evidence="3" type="ORF">C1SCF055_LOCUS2635</name>
</gene>
<accession>A0A9P1BIU1</accession>
<keyword evidence="1" id="KW-0175">Coiled coil</keyword>
<keyword evidence="4" id="KW-0482">Metalloprotease</keyword>
<keyword evidence="2" id="KW-0812">Transmembrane</keyword>
<evidence type="ECO:0000313" key="4">
    <source>
        <dbReference type="EMBL" id="CAL4761526.1"/>
    </source>
</evidence>
<feature type="transmembrane region" description="Helical" evidence="2">
    <location>
        <begin position="210"/>
        <end position="228"/>
    </location>
</feature>
<dbReference type="AlphaFoldDB" id="A0A9P1BIU1"/>
<keyword evidence="4" id="KW-0378">Hydrolase</keyword>